<dbReference type="EMBL" id="PVTV01000014">
    <property type="protein sequence ID" value="PRY97612.1"/>
    <property type="molecule type" value="Genomic_DNA"/>
</dbReference>
<dbReference type="SUPFAM" id="SSF82657">
    <property type="entry name" value="BolA-like"/>
    <property type="match status" value="1"/>
</dbReference>
<evidence type="ECO:0000256" key="1">
    <source>
        <dbReference type="RuleBase" id="RU003860"/>
    </source>
</evidence>
<dbReference type="PANTHER" id="PTHR46230:SF7">
    <property type="entry name" value="BOLA-LIKE PROTEIN 1"/>
    <property type="match status" value="1"/>
</dbReference>
<dbReference type="Proteomes" id="UP000238308">
    <property type="component" value="Unassembled WGS sequence"/>
</dbReference>
<keyword evidence="3" id="KW-1185">Reference proteome</keyword>
<dbReference type="PIRSF" id="PIRSF003113">
    <property type="entry name" value="BolA"/>
    <property type="match status" value="1"/>
</dbReference>
<dbReference type="AlphaFoldDB" id="A0A2T0XFB7"/>
<dbReference type="Gene3D" id="3.30.300.90">
    <property type="entry name" value="BolA-like"/>
    <property type="match status" value="1"/>
</dbReference>
<gene>
    <name evidence="2" type="ORF">BCM14_2072</name>
</gene>
<proteinExistence type="inferred from homology"/>
<dbReference type="InterPro" id="IPR002634">
    <property type="entry name" value="BolA"/>
</dbReference>
<name>A0A2T0XFB7_9BURK</name>
<accession>A0A2T0XFB7</accession>
<reference evidence="2 3" key="1">
    <citation type="submission" date="2018-03" db="EMBL/GenBank/DDBJ databases">
        <title>Genomic Encyclopedia of Type Strains, Phase III (KMG-III): the genomes of soil and plant-associated and newly described type strains.</title>
        <authorList>
            <person name="Whitman W."/>
        </authorList>
    </citation>
    <scope>NUCLEOTIDE SEQUENCE [LARGE SCALE GENOMIC DNA]</scope>
    <source>
        <strain evidence="2 3">MWH-P2sevCIIIb</strain>
    </source>
</reference>
<evidence type="ECO:0000313" key="2">
    <source>
        <dbReference type="EMBL" id="PRY97612.1"/>
    </source>
</evidence>
<organism evidence="2 3">
    <name type="scientific">Jezberella montanilacus</name>
    <dbReference type="NCBI Taxonomy" id="323426"/>
    <lineage>
        <taxon>Bacteria</taxon>
        <taxon>Pseudomonadati</taxon>
        <taxon>Pseudomonadota</taxon>
        <taxon>Betaproteobacteria</taxon>
        <taxon>Burkholderiales</taxon>
        <taxon>Alcaligenaceae</taxon>
        <taxon>Jezberella</taxon>
    </lineage>
</organism>
<protein>
    <submittedName>
        <fullName evidence="2">BolA protein</fullName>
    </submittedName>
</protein>
<dbReference type="RefSeq" id="WP_106227915.1">
    <property type="nucleotide sequence ID" value="NZ_PVTV01000014.1"/>
</dbReference>
<sequence length="92" mass="10053">MSSNPHYALLQARLETLNAQELLIEDESHLHAGHAGNSGGASHFRATIVANCFETLPMIAQHRLVYDLVRDLIPFPIHALALKTRAPSKGTS</sequence>
<dbReference type="InterPro" id="IPR036065">
    <property type="entry name" value="BolA-like_sf"/>
</dbReference>
<comment type="caution">
    <text evidence="2">The sequence shown here is derived from an EMBL/GenBank/DDBJ whole genome shotgun (WGS) entry which is preliminary data.</text>
</comment>
<comment type="similarity">
    <text evidence="1">Belongs to the BolA/IbaG family.</text>
</comment>
<dbReference type="Pfam" id="PF01722">
    <property type="entry name" value="BolA"/>
    <property type="match status" value="1"/>
</dbReference>
<dbReference type="PANTHER" id="PTHR46230">
    <property type="match status" value="1"/>
</dbReference>
<dbReference type="GO" id="GO:0016226">
    <property type="term" value="P:iron-sulfur cluster assembly"/>
    <property type="evidence" value="ECO:0007669"/>
    <property type="project" value="TreeGrafter"/>
</dbReference>
<dbReference type="OrthoDB" id="5296536at2"/>
<evidence type="ECO:0000313" key="3">
    <source>
        <dbReference type="Proteomes" id="UP000238308"/>
    </source>
</evidence>